<dbReference type="GeneID" id="41962723"/>
<accession>A0A6P8B0K6</accession>
<dbReference type="Proteomes" id="UP000515153">
    <property type="component" value="Unplaced"/>
</dbReference>
<name>A0A6P8B0K6_PYRGI</name>
<gene>
    <name evidence="4" type="ORF">PgNI_07808</name>
</gene>
<protein>
    <submittedName>
        <fullName evidence="4">Uncharacterized protein</fullName>
    </submittedName>
</protein>
<dbReference type="RefSeq" id="XP_030980569.1">
    <property type="nucleotide sequence ID" value="XM_031127814.1"/>
</dbReference>
<evidence type="ECO:0000313" key="3">
    <source>
        <dbReference type="Proteomes" id="UP000515153"/>
    </source>
</evidence>
<dbReference type="AlphaFoldDB" id="A0A6P8B0K6"/>
<reference evidence="4" key="2">
    <citation type="submission" date="2019-10" db="EMBL/GenBank/DDBJ databases">
        <authorList>
            <consortium name="NCBI Genome Project"/>
        </authorList>
    </citation>
    <scope>NUCLEOTIDE SEQUENCE</scope>
    <source>
        <strain evidence="4">NI907</strain>
    </source>
</reference>
<reference evidence="4" key="1">
    <citation type="journal article" date="2019" name="Mol. Biol. Evol.">
        <title>Blast fungal genomes show frequent chromosomal changes, gene gains and losses, and effector gene turnover.</title>
        <authorList>
            <person name="Gomez Luciano L.B."/>
            <person name="Jason Tsai I."/>
            <person name="Chuma I."/>
            <person name="Tosa Y."/>
            <person name="Chen Y.H."/>
            <person name="Li J.Y."/>
            <person name="Li M.Y."/>
            <person name="Jade Lu M.Y."/>
            <person name="Nakayashiki H."/>
            <person name="Li W.H."/>
        </authorList>
    </citation>
    <scope>NUCLEOTIDE SEQUENCE</scope>
    <source>
        <strain evidence="4">NI907</strain>
    </source>
</reference>
<evidence type="ECO:0000256" key="1">
    <source>
        <dbReference type="SAM" id="MobiDB-lite"/>
    </source>
</evidence>
<proteinExistence type="predicted"/>
<keyword evidence="3" id="KW-1185">Reference proteome</keyword>
<feature type="compositionally biased region" description="Polar residues" evidence="1">
    <location>
        <begin position="70"/>
        <end position="81"/>
    </location>
</feature>
<feature type="signal peptide" evidence="2">
    <location>
        <begin position="1"/>
        <end position="18"/>
    </location>
</feature>
<evidence type="ECO:0000313" key="4">
    <source>
        <dbReference type="RefSeq" id="XP_030980569.1"/>
    </source>
</evidence>
<feature type="region of interest" description="Disordered" evidence="1">
    <location>
        <begin position="69"/>
        <end position="88"/>
    </location>
</feature>
<evidence type="ECO:0000256" key="2">
    <source>
        <dbReference type="SAM" id="SignalP"/>
    </source>
</evidence>
<sequence>MRFSILIAVSALATGIVSQPLIRRAEEEEPPYDVGGGPSGRGHNPNDGMPPPGGQPDWGKFERQMESETNRINIVISPSQTKQREGMGEKRKLGLFFRSRDMRVRMLQLAQSISMLSVPDKAPFTR</sequence>
<keyword evidence="2" id="KW-0732">Signal</keyword>
<organism evidence="3 4">
    <name type="scientific">Pyricularia grisea</name>
    <name type="common">Crabgrass-specific blast fungus</name>
    <name type="synonym">Magnaporthe grisea</name>
    <dbReference type="NCBI Taxonomy" id="148305"/>
    <lineage>
        <taxon>Eukaryota</taxon>
        <taxon>Fungi</taxon>
        <taxon>Dikarya</taxon>
        <taxon>Ascomycota</taxon>
        <taxon>Pezizomycotina</taxon>
        <taxon>Sordariomycetes</taxon>
        <taxon>Sordariomycetidae</taxon>
        <taxon>Magnaporthales</taxon>
        <taxon>Pyriculariaceae</taxon>
        <taxon>Pyricularia</taxon>
    </lineage>
</organism>
<reference evidence="4" key="3">
    <citation type="submission" date="2025-08" db="UniProtKB">
        <authorList>
            <consortium name="RefSeq"/>
        </authorList>
    </citation>
    <scope>IDENTIFICATION</scope>
    <source>
        <strain evidence="4">NI907</strain>
    </source>
</reference>
<dbReference type="KEGG" id="pgri:PgNI_07808"/>
<feature type="chain" id="PRO_5028146658" evidence="2">
    <location>
        <begin position="19"/>
        <end position="126"/>
    </location>
</feature>
<feature type="region of interest" description="Disordered" evidence="1">
    <location>
        <begin position="19"/>
        <end position="64"/>
    </location>
</feature>